<protein>
    <recommendedName>
        <fullName evidence="4">BYS1 domain protein</fullName>
    </recommendedName>
</protein>
<dbReference type="Proteomes" id="UP000001294">
    <property type="component" value="Unassembled WGS sequence"/>
</dbReference>
<evidence type="ECO:0000256" key="1">
    <source>
        <dbReference type="SAM" id="SignalP"/>
    </source>
</evidence>
<gene>
    <name evidence="2" type="ORF">PMAA_062060</name>
</gene>
<evidence type="ECO:0008006" key="4">
    <source>
        <dbReference type="Google" id="ProtNLM"/>
    </source>
</evidence>
<sequence>MHTLFTILTAIGTLSSLVLSQNGNITILNKCDFPIWVWTIGPPENQNVMLQPEGQYVEAIYSSLGDIDIKVTVTPNGLLTPEPYMSLSYNIHEENIYYTLINVFGDPLFPKAVSLYPLESTSHECRGMRWPSGLPSNSRYKRNFCPTNKSLYLLLCT</sequence>
<dbReference type="Pfam" id="PF04681">
    <property type="entry name" value="Bys1"/>
    <property type="match status" value="1"/>
</dbReference>
<dbReference type="InterPro" id="IPR006771">
    <property type="entry name" value="CetA-like"/>
</dbReference>
<feature type="chain" id="PRO_5002845371" description="BYS1 domain protein" evidence="1">
    <location>
        <begin position="21"/>
        <end position="157"/>
    </location>
</feature>
<name>B6Q9G8_TALMQ</name>
<keyword evidence="1" id="KW-0732">Signal</keyword>
<accession>B6Q9G8</accession>
<keyword evidence="3" id="KW-1185">Reference proteome</keyword>
<reference evidence="3" key="1">
    <citation type="journal article" date="2015" name="Genome Announc.">
        <title>Genome sequence of the AIDS-associated pathogen Penicillium marneffei (ATCC18224) and its near taxonomic relative Talaromyces stipitatus (ATCC10500).</title>
        <authorList>
            <person name="Nierman W.C."/>
            <person name="Fedorova-Abrams N.D."/>
            <person name="Andrianopoulos A."/>
        </authorList>
    </citation>
    <scope>NUCLEOTIDE SEQUENCE [LARGE SCALE GENOMIC DNA]</scope>
    <source>
        <strain evidence="3">ATCC 18224 / CBS 334.59 / QM 7333</strain>
    </source>
</reference>
<organism evidence="2 3">
    <name type="scientific">Talaromyces marneffei (strain ATCC 18224 / CBS 334.59 / QM 7333)</name>
    <name type="common">Penicillium marneffei</name>
    <dbReference type="NCBI Taxonomy" id="441960"/>
    <lineage>
        <taxon>Eukaryota</taxon>
        <taxon>Fungi</taxon>
        <taxon>Dikarya</taxon>
        <taxon>Ascomycota</taxon>
        <taxon>Pezizomycotina</taxon>
        <taxon>Eurotiomycetes</taxon>
        <taxon>Eurotiomycetidae</taxon>
        <taxon>Eurotiales</taxon>
        <taxon>Trichocomaceae</taxon>
        <taxon>Talaromyces</taxon>
        <taxon>Talaromyces sect. Talaromyces</taxon>
    </lineage>
</organism>
<dbReference type="VEuPathDB" id="FungiDB:PMAA_062060"/>
<dbReference type="HOGENOM" id="CLU_083650_3_0_1"/>
<feature type="signal peptide" evidence="1">
    <location>
        <begin position="1"/>
        <end position="20"/>
    </location>
</feature>
<dbReference type="AlphaFoldDB" id="B6Q9G8"/>
<proteinExistence type="predicted"/>
<dbReference type="EMBL" id="DS995900">
    <property type="protein sequence ID" value="EEA25075.1"/>
    <property type="molecule type" value="Genomic_DNA"/>
</dbReference>
<dbReference type="PANTHER" id="PTHR36195">
    <property type="entry name" value="DOMAIN PROTEIN, PUTATIVE (AFU_ORTHOLOGUE AFUA_5G01990)-RELATED-RELATED"/>
    <property type="match status" value="1"/>
</dbReference>
<evidence type="ECO:0000313" key="2">
    <source>
        <dbReference type="EMBL" id="EEA25075.1"/>
    </source>
</evidence>
<dbReference type="PANTHER" id="PTHR36195:SF4">
    <property type="entry name" value="DOMAIN PROTEIN, PUTATIVE (AFU_ORTHOLOGUE AFUA_5G01990)-RELATED"/>
    <property type="match status" value="1"/>
</dbReference>
<evidence type="ECO:0000313" key="3">
    <source>
        <dbReference type="Proteomes" id="UP000001294"/>
    </source>
</evidence>
<dbReference type="PhylomeDB" id="B6Q9G8"/>